<sequence>MSTTHVHYVQQLLTHFDADPDRLAVVSGEVPFSAGELADAVRRAAAAMGRHGVGRGDVVCILTEPNTAATLILQWAANLVGATAAHMRWVDPAGPEDELRAELQRALAADTGVRMLAVDPANEARARELLVNATGRPVLAVLGAGQPDTVDVSAGCGDGVGPCADITDGDVAVITQTRLPSGRNGLCWTFGVRNDMLSAAPSLPSTAGASATGPTTLLITAPLIHTDVFTAEDTLVTGGMVVLHPGFDAAAVLRAIAQHRVGRLMLGAPQLDALAEHPDRAATDLSSLTELIYTGSPGAPLKLRKAREIFGPVLIQVYGTTETGVLTMLPPGDHDDLRACSSVGRPVDPGALSIRHPDTGAVLPVGEVGEVCAVPRWPTAGYWHEPALTAALVRDGWVRTGDLGHLDTDGYLHLTGRLANMMKVKGIRIHPEQVEKVLRQAPGVSQAAVCGVEDADRVEHIYAAVVPEPGADPDPRELRRHVAEALSDTYVPRLIDIRRKLPTTGWGKPDRVRLRADARAALTRPAPQA</sequence>
<dbReference type="RefSeq" id="WP_203854981.1">
    <property type="nucleotide sequence ID" value="NZ_BNEA01000008.1"/>
</dbReference>
<reference evidence="3" key="2">
    <citation type="journal article" date="2003" name="Biotechnol. Lett.">
        <title>Functional identification of rub52 gene involved in the biosynthesis of rubradirin.</title>
        <authorList>
            <person name="Maharjan J."/>
            <person name="Liou K."/>
            <person name="Lee H.C."/>
            <person name="Kim C.G."/>
            <person name="Lee J.J."/>
            <person name="Yoo J.C."/>
            <person name="Sohng J.K."/>
        </authorList>
    </citation>
    <scope>NUCLEOTIDE SEQUENCE</scope>
    <source>
        <strain evidence="3">NRRL 3061</strain>
    </source>
</reference>
<dbReference type="AlphaFoldDB" id="Q2PC59"/>
<dbReference type="Pfam" id="PF13193">
    <property type="entry name" value="AMP-binding_C"/>
    <property type="match status" value="1"/>
</dbReference>
<dbReference type="EMBL" id="AJ871581">
    <property type="protein sequence ID" value="CAI94706.1"/>
    <property type="molecule type" value="Genomic_DNA"/>
</dbReference>
<feature type="domain" description="AMP-binding enzyme C-terminal" evidence="2">
    <location>
        <begin position="433"/>
        <end position="508"/>
    </location>
</feature>
<dbReference type="GO" id="GO:0031956">
    <property type="term" value="F:medium-chain fatty acid-CoA ligase activity"/>
    <property type="evidence" value="ECO:0007669"/>
    <property type="project" value="TreeGrafter"/>
</dbReference>
<keyword evidence="5" id="KW-1185">Reference proteome</keyword>
<feature type="domain" description="AMP-dependent synthetase/ligase" evidence="1">
    <location>
        <begin position="18"/>
        <end position="120"/>
    </location>
</feature>
<dbReference type="Gene3D" id="3.40.50.12780">
    <property type="entry name" value="N-terminal domain of ligase-like"/>
    <property type="match status" value="1"/>
</dbReference>
<dbReference type="InterPro" id="IPR045851">
    <property type="entry name" value="AMP-bd_C_sf"/>
</dbReference>
<dbReference type="SUPFAM" id="SSF56801">
    <property type="entry name" value="Acetyl-CoA synthetase-like"/>
    <property type="match status" value="1"/>
</dbReference>
<evidence type="ECO:0000259" key="1">
    <source>
        <dbReference type="Pfam" id="PF00501"/>
    </source>
</evidence>
<protein>
    <submittedName>
        <fullName evidence="4">Fatty acid CoA ligase</fullName>
    </submittedName>
    <submittedName>
        <fullName evidence="3">Putative aminocoumarin ligase</fullName>
    </submittedName>
</protein>
<reference evidence="3" key="1">
    <citation type="journal article" date="1997" name="Mol. Cells">
        <title>Identification of a gene cluster of biosynthetic genes of rubradirin substructures in S. achromogenes var. rubradiris NRRL3061.</title>
        <authorList>
            <person name="Sohng J.K."/>
            <person name="Oh T.J."/>
            <person name="Lee J.J."/>
            <person name="Kim C.G."/>
        </authorList>
    </citation>
    <scope>NUCLEOTIDE SEQUENCE</scope>
    <source>
        <strain evidence="3">NRRL 3061</strain>
    </source>
</reference>
<evidence type="ECO:0000313" key="4">
    <source>
        <dbReference type="EMBL" id="GHI52658.1"/>
    </source>
</evidence>
<evidence type="ECO:0000313" key="3">
    <source>
        <dbReference type="EMBL" id="CAI94706.1"/>
    </source>
</evidence>
<feature type="domain" description="AMP-dependent synthetase/ligase" evidence="1">
    <location>
        <begin position="216"/>
        <end position="383"/>
    </location>
</feature>
<dbReference type="InterPro" id="IPR042099">
    <property type="entry name" value="ANL_N_sf"/>
</dbReference>
<dbReference type="EMBL" id="BNEA01000008">
    <property type="protein sequence ID" value="GHI52658.1"/>
    <property type="molecule type" value="Genomic_DNA"/>
</dbReference>
<accession>Q2PC59</accession>
<reference evidence="5" key="5">
    <citation type="submission" date="2023-07" db="EMBL/GenBank/DDBJ databases">
        <title>Whole genome shotgun sequence of Streptomyces achromogenes subsp. rubradiris NBRC 14000.</title>
        <authorList>
            <person name="Komaki H."/>
            <person name="Tamura T."/>
        </authorList>
    </citation>
    <scope>NUCLEOTIDE SEQUENCE [LARGE SCALE GENOMIC DNA]</scope>
    <source>
        <strain evidence="5">NBRC 14000</strain>
    </source>
</reference>
<dbReference type="CDD" id="cd04433">
    <property type="entry name" value="AFD_class_I"/>
    <property type="match status" value="1"/>
</dbReference>
<dbReference type="InterPro" id="IPR000873">
    <property type="entry name" value="AMP-dep_synth/lig_dom"/>
</dbReference>
<gene>
    <name evidence="3" type="primary">rubF6</name>
    <name evidence="4" type="ORF">Srubr_25040</name>
</gene>
<reference evidence="3" key="3">
    <citation type="submission" date="2004-12" db="EMBL/GenBank/DDBJ databases">
        <authorList>
            <person name="Kim C.G."/>
        </authorList>
    </citation>
    <scope>NUCLEOTIDE SEQUENCE</scope>
    <source>
        <strain evidence="3">NRRL 3061</strain>
    </source>
</reference>
<reference evidence="4" key="4">
    <citation type="submission" date="2020-09" db="EMBL/GenBank/DDBJ databases">
        <title>Whole genome shotgun sequence of Streptomyces achromogenes subsp. rubradiris NBRC 14000.</title>
        <authorList>
            <person name="Komaki H."/>
            <person name="Tamura T."/>
        </authorList>
    </citation>
    <scope>NUCLEOTIDE SEQUENCE</scope>
    <source>
        <strain evidence="4">NBRC 14000</strain>
    </source>
</reference>
<dbReference type="PANTHER" id="PTHR43201:SF32">
    <property type="entry name" value="2-SUCCINYLBENZOATE--COA LIGASE, CHLOROPLASTIC_PEROXISOMAL"/>
    <property type="match status" value="1"/>
</dbReference>
<evidence type="ECO:0000313" key="5">
    <source>
        <dbReference type="Proteomes" id="UP000646738"/>
    </source>
</evidence>
<dbReference type="PANTHER" id="PTHR43201">
    <property type="entry name" value="ACYL-COA SYNTHETASE"/>
    <property type="match status" value="1"/>
</dbReference>
<evidence type="ECO:0000259" key="2">
    <source>
        <dbReference type="Pfam" id="PF13193"/>
    </source>
</evidence>
<dbReference type="Pfam" id="PF00501">
    <property type="entry name" value="AMP-binding"/>
    <property type="match status" value="2"/>
</dbReference>
<proteinExistence type="predicted"/>
<name>Q2PC59_STRRR</name>
<organism evidence="3">
    <name type="scientific">Streptomyces rubradiris</name>
    <name type="common">Streptomyces achromogenes subsp. rubradiris</name>
    <dbReference type="NCBI Taxonomy" id="285531"/>
    <lineage>
        <taxon>Bacteria</taxon>
        <taxon>Bacillati</taxon>
        <taxon>Actinomycetota</taxon>
        <taxon>Actinomycetes</taxon>
        <taxon>Kitasatosporales</taxon>
        <taxon>Streptomycetaceae</taxon>
        <taxon>Streptomyces</taxon>
    </lineage>
</organism>
<dbReference type="Proteomes" id="UP000646738">
    <property type="component" value="Unassembled WGS sequence"/>
</dbReference>
<keyword evidence="3" id="KW-0436">Ligase</keyword>
<dbReference type="InterPro" id="IPR025110">
    <property type="entry name" value="AMP-bd_C"/>
</dbReference>
<dbReference type="GO" id="GO:0006631">
    <property type="term" value="P:fatty acid metabolic process"/>
    <property type="evidence" value="ECO:0007669"/>
    <property type="project" value="TreeGrafter"/>
</dbReference>
<dbReference type="Gene3D" id="3.30.300.30">
    <property type="match status" value="1"/>
</dbReference>